<gene>
    <name evidence="4" type="ORF">OPS25_05195</name>
</gene>
<dbReference type="RefSeq" id="WP_265616580.1">
    <property type="nucleotide sequence ID" value="NZ_JAPFRD010000005.1"/>
</dbReference>
<dbReference type="InterPro" id="IPR011006">
    <property type="entry name" value="CheY-like_superfamily"/>
</dbReference>
<reference evidence="4" key="1">
    <citation type="submission" date="2022-11" db="EMBL/GenBank/DDBJ databases">
        <title>Alteromonas sp. nov., isolated from sea water of the Qingdao.</title>
        <authorList>
            <person name="Wang Q."/>
        </authorList>
    </citation>
    <scope>NUCLEOTIDE SEQUENCE</scope>
    <source>
        <strain evidence="4">ASW11-7</strain>
    </source>
</reference>
<comment type="caution">
    <text evidence="4">The sequence shown here is derived from an EMBL/GenBank/DDBJ whole genome shotgun (WGS) entry which is preliminary data.</text>
</comment>
<feature type="domain" description="Response regulatory" evidence="3">
    <location>
        <begin position="10"/>
        <end position="129"/>
    </location>
</feature>
<dbReference type="SUPFAM" id="SSF52172">
    <property type="entry name" value="CheY-like"/>
    <property type="match status" value="1"/>
</dbReference>
<dbReference type="PROSITE" id="PS50005">
    <property type="entry name" value="TPR"/>
    <property type="match status" value="1"/>
</dbReference>
<dbReference type="SUPFAM" id="SSF48452">
    <property type="entry name" value="TPR-like"/>
    <property type="match status" value="2"/>
</dbReference>
<sequence length="542" mass="62415">MNHKLAEKMRVLIIDDQVLAKGYLKYSLEQLGFQHIDYVEKSSQAVTALRSHYYDLVICAYDLKEEREGYFLYEQLKDNKELPATTAFVFISADTSAEIVHSIVELQPDEFLAKPFTIGDLDKRLNRVLKRKQVLKPIYQAMEEDKQEQALEEIEAFLTEPKHAEFFPLALKLKGETLLACGLIEQAKDFYQAIINVQNFTWAQIGLIKTFIMLDQDNDAEKLILELALSPDATLMAYDLLTGLQIKLHEFEDALESVSMAADISPRNIKRHETALDLSRITHDYQAQYEAAKRIVKFAKNSIHDKPEIYLNVARASIDFAMTAEDKQTSQLIKQATDSLRQMKSNFPKADVDDQVKVIDARIMYLRDEKDNAKALLHQLCDDSWEKENNEALLDKAKAFHEVGLQEHALKILDVIEKRCQDDPQQSELFLQYVQQEKTEKTEITHSPKDLNNFAVIKYKRGDLATALKTFRQAFTIMPKNPSIALNLLQATAMELREKDRIINGKADTIIHRCMKTIEMGTLSQEQEQRYQRIKNILADLH</sequence>
<dbReference type="PROSITE" id="PS50110">
    <property type="entry name" value="RESPONSE_REGULATORY"/>
    <property type="match status" value="1"/>
</dbReference>
<dbReference type="Pfam" id="PF00072">
    <property type="entry name" value="Response_reg"/>
    <property type="match status" value="1"/>
</dbReference>
<comment type="caution">
    <text evidence="1">Lacks conserved residue(s) required for the propagation of feature annotation.</text>
</comment>
<dbReference type="Proteomes" id="UP001142810">
    <property type="component" value="Unassembled WGS sequence"/>
</dbReference>
<dbReference type="Gene3D" id="1.25.40.10">
    <property type="entry name" value="Tetratricopeptide repeat domain"/>
    <property type="match status" value="2"/>
</dbReference>
<keyword evidence="5" id="KW-1185">Reference proteome</keyword>
<dbReference type="PANTHER" id="PTHR43228">
    <property type="entry name" value="TWO-COMPONENT RESPONSE REGULATOR"/>
    <property type="match status" value="1"/>
</dbReference>
<feature type="repeat" description="TPR" evidence="2">
    <location>
        <begin position="448"/>
        <end position="481"/>
    </location>
</feature>
<dbReference type="EMBL" id="JAPFRD010000005">
    <property type="protein sequence ID" value="MCW8107893.1"/>
    <property type="molecule type" value="Genomic_DNA"/>
</dbReference>
<keyword evidence="2" id="KW-0802">TPR repeat</keyword>
<dbReference type="PANTHER" id="PTHR43228:SF1">
    <property type="entry name" value="TWO-COMPONENT RESPONSE REGULATOR ARR22"/>
    <property type="match status" value="1"/>
</dbReference>
<dbReference type="InterPro" id="IPR052048">
    <property type="entry name" value="ST_Response_Regulator"/>
</dbReference>
<dbReference type="InterPro" id="IPR011990">
    <property type="entry name" value="TPR-like_helical_dom_sf"/>
</dbReference>
<evidence type="ECO:0000259" key="3">
    <source>
        <dbReference type="PROSITE" id="PS50110"/>
    </source>
</evidence>
<dbReference type="Gene3D" id="3.40.50.2300">
    <property type="match status" value="1"/>
</dbReference>
<dbReference type="SMART" id="SM00028">
    <property type="entry name" value="TPR"/>
    <property type="match status" value="3"/>
</dbReference>
<name>A0ABT3P546_9ALTE</name>
<protein>
    <submittedName>
        <fullName evidence="4">Response regulator</fullName>
    </submittedName>
</protein>
<evidence type="ECO:0000313" key="4">
    <source>
        <dbReference type="EMBL" id="MCW8107893.1"/>
    </source>
</evidence>
<dbReference type="InterPro" id="IPR019734">
    <property type="entry name" value="TPR_rpt"/>
</dbReference>
<evidence type="ECO:0000256" key="2">
    <source>
        <dbReference type="PROSITE-ProRule" id="PRU00339"/>
    </source>
</evidence>
<evidence type="ECO:0000256" key="1">
    <source>
        <dbReference type="PROSITE-ProRule" id="PRU00169"/>
    </source>
</evidence>
<dbReference type="InterPro" id="IPR001789">
    <property type="entry name" value="Sig_transdc_resp-reg_receiver"/>
</dbReference>
<proteinExistence type="predicted"/>
<dbReference type="SMART" id="SM00448">
    <property type="entry name" value="REC"/>
    <property type="match status" value="1"/>
</dbReference>
<organism evidence="4 5">
    <name type="scientific">Alteromonas aquimaris</name>
    <dbReference type="NCBI Taxonomy" id="2998417"/>
    <lineage>
        <taxon>Bacteria</taxon>
        <taxon>Pseudomonadati</taxon>
        <taxon>Pseudomonadota</taxon>
        <taxon>Gammaproteobacteria</taxon>
        <taxon>Alteromonadales</taxon>
        <taxon>Alteromonadaceae</taxon>
        <taxon>Alteromonas/Salinimonas group</taxon>
        <taxon>Alteromonas</taxon>
    </lineage>
</organism>
<accession>A0ABT3P546</accession>
<evidence type="ECO:0000313" key="5">
    <source>
        <dbReference type="Proteomes" id="UP001142810"/>
    </source>
</evidence>